<dbReference type="SUPFAM" id="SSF81383">
    <property type="entry name" value="F-box domain"/>
    <property type="match status" value="1"/>
</dbReference>
<dbReference type="InterPro" id="IPR055411">
    <property type="entry name" value="LRR_FXL15/At3g58940/PEG3-like"/>
</dbReference>
<dbReference type="PANTHER" id="PTHR31900">
    <property type="entry name" value="F-BOX/RNI SUPERFAMILY PROTEIN-RELATED"/>
    <property type="match status" value="1"/>
</dbReference>
<dbReference type="EMBL" id="CACSLK010003174">
    <property type="protein sequence ID" value="CAA0808508.1"/>
    <property type="molecule type" value="Genomic_DNA"/>
</dbReference>
<reference evidence="2" key="1">
    <citation type="submission" date="2019-12" db="EMBL/GenBank/DDBJ databases">
        <authorList>
            <person name="Scholes J."/>
        </authorList>
    </citation>
    <scope>NUCLEOTIDE SEQUENCE</scope>
</reference>
<dbReference type="InterPro" id="IPR053781">
    <property type="entry name" value="F-box_AtFBL13-like"/>
</dbReference>
<proteinExistence type="predicted"/>
<dbReference type="PANTHER" id="PTHR31900:SF34">
    <property type="entry name" value="EMB|CAB62440.1-RELATED"/>
    <property type="match status" value="1"/>
</dbReference>
<dbReference type="Pfam" id="PF24758">
    <property type="entry name" value="LRR_At5g56370"/>
    <property type="match status" value="1"/>
</dbReference>
<dbReference type="AlphaFoldDB" id="A0A9N7MJJ9"/>
<feature type="domain" description="FBD" evidence="1">
    <location>
        <begin position="374"/>
        <end position="447"/>
    </location>
</feature>
<sequence>MEETRQLSGKRPKLSDGEQNMASIDRFSSLQDEVICHILSFLPTKLSVATSVLGKRWRFLWAHVPSLHFSVFDFRKEGTHVLDIIDRVLLRHKAKRMDTLTLKCVKCNEFQLETFITTAIDRSIRNLCLELDFNIFPLYLFNCKTIVDLKLDNNRASLSAVKNVSLPSLKKLYVYNLICENDDTLPRFLSGCPSLEELNMDFSFVKEDDYVGCINISSPTITMLQIDCYISCKFEYKMIINAPALRHLEVDGYDLECITIPITMISLVEADIDLTYDSFSNLKTNYTSTVVKFLHSLSYVKCLKIPDWELEEFVGVACSTVKFDNLTKLELELNFNWSLLVKFLEVADNLQVLTCRQIGFVTGYLCPEPEQVPKCLLSSLRTIEITRMEYKENELDMIRYLLRNSRVLERMVLFSACMDLDLKTQLEALKRISLFERGSSACQLDFLPDK</sequence>
<dbReference type="SMART" id="SM00579">
    <property type="entry name" value="FBD"/>
    <property type="match status" value="1"/>
</dbReference>
<dbReference type="InterPro" id="IPR036047">
    <property type="entry name" value="F-box-like_dom_sf"/>
</dbReference>
<gene>
    <name evidence="2" type="ORF">SHERM_10743</name>
</gene>
<protein>
    <submittedName>
        <fullName evidence="2">F-box/FBD/LRR-repeat protein</fullName>
    </submittedName>
</protein>
<organism evidence="2 3">
    <name type="scientific">Striga hermonthica</name>
    <name type="common">Purple witchweed</name>
    <name type="synonym">Buchnera hermonthica</name>
    <dbReference type="NCBI Taxonomy" id="68872"/>
    <lineage>
        <taxon>Eukaryota</taxon>
        <taxon>Viridiplantae</taxon>
        <taxon>Streptophyta</taxon>
        <taxon>Embryophyta</taxon>
        <taxon>Tracheophyta</taxon>
        <taxon>Spermatophyta</taxon>
        <taxon>Magnoliopsida</taxon>
        <taxon>eudicotyledons</taxon>
        <taxon>Gunneridae</taxon>
        <taxon>Pentapetalae</taxon>
        <taxon>asterids</taxon>
        <taxon>lamiids</taxon>
        <taxon>Lamiales</taxon>
        <taxon>Orobanchaceae</taxon>
        <taxon>Buchnereae</taxon>
        <taxon>Striga</taxon>
    </lineage>
</organism>
<dbReference type="SUPFAM" id="SSF52058">
    <property type="entry name" value="L domain-like"/>
    <property type="match status" value="1"/>
</dbReference>
<dbReference type="Proteomes" id="UP001153555">
    <property type="component" value="Unassembled WGS sequence"/>
</dbReference>
<dbReference type="OrthoDB" id="896987at2759"/>
<evidence type="ECO:0000259" key="1">
    <source>
        <dbReference type="SMART" id="SM00579"/>
    </source>
</evidence>
<evidence type="ECO:0000313" key="2">
    <source>
        <dbReference type="EMBL" id="CAA0808508.1"/>
    </source>
</evidence>
<dbReference type="InterPro" id="IPR032675">
    <property type="entry name" value="LRR_dom_sf"/>
</dbReference>
<keyword evidence="3" id="KW-1185">Reference proteome</keyword>
<accession>A0A9N7MJJ9</accession>
<dbReference type="Gene3D" id="3.80.10.10">
    <property type="entry name" value="Ribonuclease Inhibitor"/>
    <property type="match status" value="1"/>
</dbReference>
<dbReference type="Pfam" id="PF08387">
    <property type="entry name" value="FBD"/>
    <property type="match status" value="1"/>
</dbReference>
<dbReference type="CDD" id="cd22160">
    <property type="entry name" value="F-box_AtFBL13-like"/>
    <property type="match status" value="1"/>
</dbReference>
<evidence type="ECO:0000313" key="3">
    <source>
        <dbReference type="Proteomes" id="UP001153555"/>
    </source>
</evidence>
<dbReference type="InterPro" id="IPR050232">
    <property type="entry name" value="FBL13/AtMIF1-like"/>
</dbReference>
<dbReference type="InterPro" id="IPR006566">
    <property type="entry name" value="FBD"/>
</dbReference>
<name>A0A9N7MJJ9_STRHE</name>
<comment type="caution">
    <text evidence="2">The sequence shown here is derived from an EMBL/GenBank/DDBJ whole genome shotgun (WGS) entry which is preliminary data.</text>
</comment>